<dbReference type="Pfam" id="PF00170">
    <property type="entry name" value="bZIP_1"/>
    <property type="match status" value="1"/>
</dbReference>
<dbReference type="GO" id="GO:0030316">
    <property type="term" value="P:osteoclast differentiation"/>
    <property type="evidence" value="ECO:0007669"/>
    <property type="project" value="Ensembl"/>
</dbReference>
<dbReference type="SMART" id="SM00338">
    <property type="entry name" value="BRLZ"/>
    <property type="match status" value="1"/>
</dbReference>
<dbReference type="PROSITE" id="PS00036">
    <property type="entry name" value="BZIP_BASIC"/>
    <property type="match status" value="1"/>
</dbReference>
<dbReference type="GO" id="GO:0005654">
    <property type="term" value="C:nucleoplasm"/>
    <property type="evidence" value="ECO:0007669"/>
    <property type="project" value="Ensembl"/>
</dbReference>
<dbReference type="InterPro" id="IPR046347">
    <property type="entry name" value="bZIP_sf"/>
</dbReference>
<name>A0A9L0R6W6_HORSE</name>
<reference evidence="11" key="2">
    <citation type="submission" date="2025-08" db="UniProtKB">
        <authorList>
            <consortium name="Ensembl"/>
        </authorList>
    </citation>
    <scope>IDENTIFICATION</scope>
    <source>
        <strain evidence="11">Thoroughbred</strain>
    </source>
</reference>
<dbReference type="GO" id="GO:0060716">
    <property type="term" value="P:labyrinthine layer blood vessel development"/>
    <property type="evidence" value="ECO:0007669"/>
    <property type="project" value="Ensembl"/>
</dbReference>
<sequence>MCTKMEQPFYHDDSYAAAGYGRAPGGLSLHDYKLLKPSLALNLADPYRGLKAPGARGPGPEGSGGSSYFSSQGSDTGASLKLASSELERLIVPNSNGVITTTPTPPGQYFYPRGGGSGGGAGGAGGGVTEEQEGFADGFVKALDDLHKMNHVTPPNVSLGASGGPPAGPGGVYPGSEPPPVYTNLSSYSPASAPSGGAAAAVGTGSSYPTATISYLPHAPPFAGGHPAQLGLGRGASTFKEEPQTVPEARSRDATPPVSPINMEDQERIKVERKRLRNRLAATKCRKRKLERIARLEDKVKTLKAENAVGTGPGAWGRRKPHWTPARPLCAQSFHTDVYKPPFQVFLYVFFCWKDSIHIEYNIFVYLTGRGGGGDRGGAGPAARYSSPRGHWGGDPSPPALPPLHRTVEKKHSPDV</sequence>
<dbReference type="GO" id="GO:0002158">
    <property type="term" value="P:osteoclast proliferation"/>
    <property type="evidence" value="ECO:0007669"/>
    <property type="project" value="Ensembl"/>
</dbReference>
<dbReference type="InterPro" id="IPR005643">
    <property type="entry name" value="JNK"/>
</dbReference>
<evidence type="ECO:0000256" key="5">
    <source>
        <dbReference type="ARBA" id="ARBA00023242"/>
    </source>
</evidence>
<evidence type="ECO:0000256" key="3">
    <source>
        <dbReference type="ARBA" id="ARBA00023125"/>
    </source>
</evidence>
<evidence type="ECO:0000313" key="11">
    <source>
        <dbReference type="Ensembl" id="ENSECAP00000058199.1"/>
    </source>
</evidence>
<evidence type="ECO:0000256" key="8">
    <source>
        <dbReference type="SAM" id="Coils"/>
    </source>
</evidence>
<keyword evidence="8" id="KW-0175">Coiled coil</keyword>
<dbReference type="PANTHER" id="PTHR11462">
    <property type="entry name" value="JUN TRANSCRIPTION FACTOR-RELATED"/>
    <property type="match status" value="1"/>
</dbReference>
<feature type="compositionally biased region" description="Basic and acidic residues" evidence="9">
    <location>
        <begin position="406"/>
        <end position="416"/>
    </location>
</feature>
<evidence type="ECO:0000256" key="6">
    <source>
        <dbReference type="ARBA" id="ARBA00029505"/>
    </source>
</evidence>
<dbReference type="GO" id="GO:0001649">
    <property type="term" value="P:osteoblast differentiation"/>
    <property type="evidence" value="ECO:0007669"/>
    <property type="project" value="Ensembl"/>
</dbReference>
<dbReference type="GO" id="GO:0001570">
    <property type="term" value="P:vasculogenesis"/>
    <property type="evidence" value="ECO:0007669"/>
    <property type="project" value="Ensembl"/>
</dbReference>
<comment type="similarity">
    <text evidence="1">Belongs to the bZIP family. Jun subfamily.</text>
</comment>
<feature type="region of interest" description="Disordered" evidence="9">
    <location>
        <begin position="51"/>
        <end position="77"/>
    </location>
</feature>
<feature type="coiled-coil region" evidence="8">
    <location>
        <begin position="273"/>
        <end position="306"/>
    </location>
</feature>
<dbReference type="Proteomes" id="UP000002281">
    <property type="component" value="Chromosome 7"/>
</dbReference>
<feature type="compositionally biased region" description="Gly residues" evidence="9">
    <location>
        <begin position="56"/>
        <end position="65"/>
    </location>
</feature>
<dbReference type="GO" id="GO:0001829">
    <property type="term" value="P:trophectodermal cell differentiation"/>
    <property type="evidence" value="ECO:0007669"/>
    <property type="project" value="Ensembl"/>
</dbReference>
<evidence type="ECO:0000256" key="1">
    <source>
        <dbReference type="ARBA" id="ARBA00006882"/>
    </source>
</evidence>
<keyword evidence="4" id="KW-0804">Transcription</keyword>
<dbReference type="PRINTS" id="PR00043">
    <property type="entry name" value="LEUZIPPRJUN"/>
</dbReference>
<evidence type="ECO:0000259" key="10">
    <source>
        <dbReference type="PROSITE" id="PS50217"/>
    </source>
</evidence>
<dbReference type="InterPro" id="IPR002112">
    <property type="entry name" value="Leuzip_Jun"/>
</dbReference>
<keyword evidence="5" id="KW-0539">Nucleus</keyword>
<feature type="domain" description="BZIP" evidence="10">
    <location>
        <begin position="268"/>
        <end position="308"/>
    </location>
</feature>
<dbReference type="Ensembl" id="ENSECAT00000144933.1">
    <property type="protein sequence ID" value="ENSECAP00000058199.1"/>
    <property type="gene ID" value="ENSECAG00000003816.4"/>
</dbReference>
<feature type="compositionally biased region" description="Low complexity" evidence="9">
    <location>
        <begin position="66"/>
        <end position="77"/>
    </location>
</feature>
<evidence type="ECO:0000256" key="4">
    <source>
        <dbReference type="ARBA" id="ARBA00023163"/>
    </source>
</evidence>
<dbReference type="Pfam" id="PF03957">
    <property type="entry name" value="Jun"/>
    <property type="match status" value="1"/>
</dbReference>
<accession>A0A9L0R6W6</accession>
<feature type="compositionally biased region" description="Basic and acidic residues" evidence="9">
    <location>
        <begin position="241"/>
        <end position="253"/>
    </location>
</feature>
<gene>
    <name evidence="11" type="primary">JUNB</name>
</gene>
<protein>
    <recommendedName>
        <fullName evidence="6">Transcription factor JunB</fullName>
    </recommendedName>
    <alternativeName>
        <fullName evidence="7">Transcription factor AP-1 subunit JunB</fullName>
    </alternativeName>
</protein>
<dbReference type="SUPFAM" id="SSF57959">
    <property type="entry name" value="Leucine zipper domain"/>
    <property type="match status" value="1"/>
</dbReference>
<dbReference type="PANTHER" id="PTHR11462:SF37">
    <property type="entry name" value="TRANSCRIPTION FACTOR JUNB"/>
    <property type="match status" value="1"/>
</dbReference>
<feature type="region of interest" description="Disordered" evidence="9">
    <location>
        <begin position="241"/>
        <end position="260"/>
    </location>
</feature>
<dbReference type="GO" id="GO:0046697">
    <property type="term" value="P:decidualization"/>
    <property type="evidence" value="ECO:0007669"/>
    <property type="project" value="Ensembl"/>
</dbReference>
<evidence type="ECO:0000313" key="12">
    <source>
        <dbReference type="Proteomes" id="UP000002281"/>
    </source>
</evidence>
<dbReference type="InterPro" id="IPR004827">
    <property type="entry name" value="bZIP"/>
</dbReference>
<keyword evidence="12" id="KW-1185">Reference proteome</keyword>
<dbReference type="GO" id="GO:0045597">
    <property type="term" value="P:positive regulation of cell differentiation"/>
    <property type="evidence" value="ECO:0007669"/>
    <property type="project" value="Ensembl"/>
</dbReference>
<keyword evidence="3" id="KW-0238">DNA-binding</keyword>
<dbReference type="GeneTree" id="ENSGT00940000161195"/>
<feature type="region of interest" description="Disordered" evidence="9">
    <location>
        <begin position="376"/>
        <end position="416"/>
    </location>
</feature>
<dbReference type="GO" id="GO:0071277">
    <property type="term" value="P:cellular response to calcium ion"/>
    <property type="evidence" value="ECO:0007669"/>
    <property type="project" value="Ensembl"/>
</dbReference>
<evidence type="ECO:0000256" key="7">
    <source>
        <dbReference type="ARBA" id="ARBA00030588"/>
    </source>
</evidence>
<dbReference type="InterPro" id="IPR050946">
    <property type="entry name" value="AP-1_TF_bZIP"/>
</dbReference>
<reference evidence="11" key="3">
    <citation type="submission" date="2025-09" db="UniProtKB">
        <authorList>
            <consortium name="Ensembl"/>
        </authorList>
    </citation>
    <scope>IDENTIFICATION</scope>
    <source>
        <strain evidence="11">Thoroughbred</strain>
    </source>
</reference>
<dbReference type="GO" id="GO:0035976">
    <property type="term" value="C:transcription factor AP-1 complex"/>
    <property type="evidence" value="ECO:0007669"/>
    <property type="project" value="Ensembl"/>
</dbReference>
<dbReference type="PROSITE" id="PS50217">
    <property type="entry name" value="BZIP"/>
    <property type="match status" value="1"/>
</dbReference>
<dbReference type="GO" id="GO:0051726">
    <property type="term" value="P:regulation of cell cycle"/>
    <property type="evidence" value="ECO:0007669"/>
    <property type="project" value="Ensembl"/>
</dbReference>
<dbReference type="GO" id="GO:0001228">
    <property type="term" value="F:DNA-binding transcription activator activity, RNA polymerase II-specific"/>
    <property type="evidence" value="ECO:0007669"/>
    <property type="project" value="Ensembl"/>
</dbReference>
<dbReference type="GO" id="GO:0060136">
    <property type="term" value="P:embryonic process involved in female pregnancy"/>
    <property type="evidence" value="ECO:0007669"/>
    <property type="project" value="Ensembl"/>
</dbReference>
<dbReference type="AlphaFoldDB" id="A0A9L0R6W6"/>
<keyword evidence="2" id="KW-0805">Transcription regulation</keyword>
<dbReference type="Gene3D" id="1.20.5.170">
    <property type="match status" value="1"/>
</dbReference>
<dbReference type="GO" id="GO:0000978">
    <property type="term" value="F:RNA polymerase II cis-regulatory region sequence-specific DNA binding"/>
    <property type="evidence" value="ECO:0007669"/>
    <property type="project" value="Ensembl"/>
</dbReference>
<reference evidence="11 12" key="1">
    <citation type="journal article" date="2009" name="Science">
        <title>Genome sequence, comparative analysis, and population genetics of the domestic horse.</title>
        <authorList>
            <consortium name="Broad Institute Genome Sequencing Platform"/>
            <consortium name="Broad Institute Whole Genome Assembly Team"/>
            <person name="Wade C.M."/>
            <person name="Giulotto E."/>
            <person name="Sigurdsson S."/>
            <person name="Zoli M."/>
            <person name="Gnerre S."/>
            <person name="Imsland F."/>
            <person name="Lear T.L."/>
            <person name="Adelson D.L."/>
            <person name="Bailey E."/>
            <person name="Bellone R.R."/>
            <person name="Bloecker H."/>
            <person name="Distl O."/>
            <person name="Edgar R.C."/>
            <person name="Garber M."/>
            <person name="Leeb T."/>
            <person name="Mauceli E."/>
            <person name="MacLeod J.N."/>
            <person name="Penedo M.C.T."/>
            <person name="Raison J.M."/>
            <person name="Sharpe T."/>
            <person name="Vogel J."/>
            <person name="Andersson L."/>
            <person name="Antczak D.F."/>
            <person name="Biagi T."/>
            <person name="Binns M.M."/>
            <person name="Chowdhary B.P."/>
            <person name="Coleman S.J."/>
            <person name="Della Valle G."/>
            <person name="Fryc S."/>
            <person name="Guerin G."/>
            <person name="Hasegawa T."/>
            <person name="Hill E.W."/>
            <person name="Jurka J."/>
            <person name="Kiialainen A."/>
            <person name="Lindgren G."/>
            <person name="Liu J."/>
            <person name="Magnani E."/>
            <person name="Mickelson J.R."/>
            <person name="Murray J."/>
            <person name="Nergadze S.G."/>
            <person name="Onofrio R."/>
            <person name="Pedroni S."/>
            <person name="Piras M.F."/>
            <person name="Raudsepp T."/>
            <person name="Rocchi M."/>
            <person name="Roeed K.H."/>
            <person name="Ryder O.A."/>
            <person name="Searle S."/>
            <person name="Skow L."/>
            <person name="Swinburne J.E."/>
            <person name="Syvaenen A.C."/>
            <person name="Tozaki T."/>
            <person name="Valberg S.J."/>
            <person name="Vaudin M."/>
            <person name="White J.R."/>
            <person name="Zody M.C."/>
            <person name="Lander E.S."/>
            <person name="Lindblad-Toh K."/>
        </authorList>
    </citation>
    <scope>NUCLEOTIDE SEQUENCE [LARGE SCALE GENOMIC DNA]</scope>
    <source>
        <strain evidence="11 12">Thoroughbred</strain>
    </source>
</reference>
<proteinExistence type="inferred from homology"/>
<evidence type="ECO:0000256" key="9">
    <source>
        <dbReference type="SAM" id="MobiDB-lite"/>
    </source>
</evidence>
<evidence type="ECO:0000256" key="2">
    <source>
        <dbReference type="ARBA" id="ARBA00023015"/>
    </source>
</evidence>
<organism evidence="11 12">
    <name type="scientific">Equus caballus</name>
    <name type="common">Horse</name>
    <dbReference type="NCBI Taxonomy" id="9796"/>
    <lineage>
        <taxon>Eukaryota</taxon>
        <taxon>Metazoa</taxon>
        <taxon>Chordata</taxon>
        <taxon>Craniata</taxon>
        <taxon>Vertebrata</taxon>
        <taxon>Euteleostomi</taxon>
        <taxon>Mammalia</taxon>
        <taxon>Eutheria</taxon>
        <taxon>Laurasiatheria</taxon>
        <taxon>Perissodactyla</taxon>
        <taxon>Equidae</taxon>
        <taxon>Equus</taxon>
    </lineage>
</organism>
<dbReference type="CDD" id="cd14696">
    <property type="entry name" value="bZIP_Jun"/>
    <property type="match status" value="1"/>
</dbReference>
<dbReference type="GO" id="GO:0033687">
    <property type="term" value="P:osteoblast proliferation"/>
    <property type="evidence" value="ECO:0007669"/>
    <property type="project" value="Ensembl"/>
</dbReference>